<evidence type="ECO:0000313" key="4">
    <source>
        <dbReference type="WBParaSite" id="PDA_v2.g9577.t1"/>
    </source>
</evidence>
<evidence type="ECO:0000313" key="3">
    <source>
        <dbReference type="Proteomes" id="UP000887578"/>
    </source>
</evidence>
<dbReference type="InterPro" id="IPR022894">
    <property type="entry name" value="Oligoribonuclease"/>
</dbReference>
<dbReference type="PANTHER" id="PTHR11046">
    <property type="entry name" value="OLIGORIBONUCLEASE, MITOCHONDRIAL"/>
    <property type="match status" value="1"/>
</dbReference>
<keyword evidence="1" id="KW-0378">Hydrolase</keyword>
<feature type="coiled-coil region" evidence="2">
    <location>
        <begin position="197"/>
        <end position="252"/>
    </location>
</feature>
<dbReference type="WBParaSite" id="PDA_v2.g9577.t1">
    <property type="protein sequence ID" value="PDA_v2.g9577.t1"/>
    <property type="gene ID" value="PDA_v2.g9577"/>
</dbReference>
<reference evidence="4" key="1">
    <citation type="submission" date="2022-11" db="UniProtKB">
        <authorList>
            <consortium name="WormBaseParasite"/>
        </authorList>
    </citation>
    <scope>IDENTIFICATION</scope>
</reference>
<dbReference type="GO" id="GO:0000175">
    <property type="term" value="F:3'-5'-RNA exonuclease activity"/>
    <property type="evidence" value="ECO:0007669"/>
    <property type="project" value="InterPro"/>
</dbReference>
<dbReference type="PANTHER" id="PTHR11046:SF27">
    <property type="entry name" value="PROTEIN CBG26503"/>
    <property type="match status" value="1"/>
</dbReference>
<protein>
    <submittedName>
        <fullName evidence="4">Uncharacterized protein</fullName>
    </submittedName>
</protein>
<feature type="coiled-coil region" evidence="2">
    <location>
        <begin position="144"/>
        <end position="171"/>
    </location>
</feature>
<name>A0A914QZJ1_9BILA</name>
<sequence>MLIRIAAYEKSVEAYRENICEKVNPWQVAKKLSVMASLSSQNPFEFPRQQENKKVPDAEISHFKALQKLVNPNVSSLKRGGCLSNITPKRETMHNSLRDLGKLILSSPSASAQHVQIVNNNEAPPQTNATEKIKTKTEKDQNTIAVLRKGLDDYEQKLNTVEEEKKVLHEKLTRSRLDVKKLKTQIERMTKSGESKKEDHEKEIGMLKNEIEKLLEDIERNDMKSQEHQKTIQMLNDEIFSLKEQIQQFAEKQGIAVLFENGKYTFKAKHGMGQLKVLGVADAKVGPVIKAVLGMVDLEPNKLPSASTVARASFYVKALNNAQIREVLLDAAQRDITTTLGSDETTKNGNKLEAFVLFTLDEENKAREYCLGMADILDKAAATAVEKLKQIIQSLESEDGSQLWETFIMTVGNAVSDQARTQTRFNYLIEAIKKVIVDNDERWNHLNEDQKKDLYKLRAFYCQLHILQNATPVVTSVLLEHEKIFRGNAEMNEASVVKLIKEGARFAGANAASKYDVHGKWTEWAKRNGIKFANIPDFKHHRFNILFSIAGSLQYLKDDLLKFDKEFKTKLREAEIQKWMNDPLTSSHLLILAAVNEFITAPFWRLTENDTSISSITSHATSLINFLERVADDPMLLLTGEPPLEEYEEDFEIKERSKAHIQKLDNTVPEHPLIITEAIEHVAEALLAYFKKQFKDFLPGGIHYQSDGETTKTVPRSNRRCESIFGLATWLFQHAPNQRTVVREAKILAIVNKVFQWFDNKSPEEKEKIIKEALAAAPILENDAAKQVKALEDATWKKLLEQKEADDKAEKIKSRKEREAVEKVEKYGGHWKTISSMNLALGSFGSESEKKKAVVDNLRYHKLILKTTSSNSKLFTITSGGQAKTLSTLIENLSALITTANQNTTEDDDQDDNEY</sequence>
<dbReference type="Proteomes" id="UP000887578">
    <property type="component" value="Unplaced"/>
</dbReference>
<proteinExistence type="predicted"/>
<keyword evidence="3" id="KW-1185">Reference proteome</keyword>
<evidence type="ECO:0000256" key="2">
    <source>
        <dbReference type="SAM" id="Coils"/>
    </source>
</evidence>
<organism evidence="3 4">
    <name type="scientific">Panagrolaimus davidi</name>
    <dbReference type="NCBI Taxonomy" id="227884"/>
    <lineage>
        <taxon>Eukaryota</taxon>
        <taxon>Metazoa</taxon>
        <taxon>Ecdysozoa</taxon>
        <taxon>Nematoda</taxon>
        <taxon>Chromadorea</taxon>
        <taxon>Rhabditida</taxon>
        <taxon>Tylenchina</taxon>
        <taxon>Panagrolaimomorpha</taxon>
        <taxon>Panagrolaimoidea</taxon>
        <taxon>Panagrolaimidae</taxon>
        <taxon>Panagrolaimus</taxon>
    </lineage>
</organism>
<evidence type="ECO:0000256" key="1">
    <source>
        <dbReference type="ARBA" id="ARBA00022722"/>
    </source>
</evidence>
<accession>A0A914QZJ1</accession>
<keyword evidence="2" id="KW-0175">Coiled coil</keyword>
<dbReference type="AlphaFoldDB" id="A0A914QZJ1"/>
<keyword evidence="1" id="KW-0540">Nuclease</keyword>